<dbReference type="GO" id="GO:0005886">
    <property type="term" value="C:plasma membrane"/>
    <property type="evidence" value="ECO:0007669"/>
    <property type="project" value="UniProtKB-SubCell"/>
</dbReference>
<evidence type="ECO:0000259" key="12">
    <source>
        <dbReference type="Pfam" id="PF26002"/>
    </source>
</evidence>
<keyword evidence="10" id="KW-0175">Coiled coil</keyword>
<name>A0A5E4VY93_9BURK</name>
<dbReference type="PANTHER" id="PTHR30386">
    <property type="entry name" value="MEMBRANE FUSION SUBUNIT OF EMRAB-TOLC MULTIDRUG EFFLUX PUMP"/>
    <property type="match status" value="1"/>
</dbReference>
<organism evidence="13 14">
    <name type="scientific">Pandoraea commovens</name>
    <dbReference type="NCBI Taxonomy" id="2508289"/>
    <lineage>
        <taxon>Bacteria</taxon>
        <taxon>Pseudomonadati</taxon>
        <taxon>Pseudomonadota</taxon>
        <taxon>Betaproteobacteria</taxon>
        <taxon>Burkholderiales</taxon>
        <taxon>Burkholderiaceae</taxon>
        <taxon>Pandoraea</taxon>
    </lineage>
</organism>
<feature type="coiled-coil region" evidence="10">
    <location>
        <begin position="266"/>
        <end position="296"/>
    </location>
</feature>
<dbReference type="InterPro" id="IPR010129">
    <property type="entry name" value="T1SS_HlyD"/>
</dbReference>
<feature type="transmembrane region" description="Helical" evidence="9">
    <location>
        <begin position="62"/>
        <end position="80"/>
    </location>
</feature>
<dbReference type="Proteomes" id="UP000343335">
    <property type="component" value="Unassembled WGS sequence"/>
</dbReference>
<keyword evidence="4 9" id="KW-1003">Cell membrane</keyword>
<comment type="subcellular location">
    <subcellularLocation>
        <location evidence="1 9">Cell inner membrane</location>
        <topology evidence="1 9">Single-pass membrane protein</topology>
    </subcellularLocation>
</comment>
<dbReference type="Gene3D" id="2.40.50.100">
    <property type="match status" value="1"/>
</dbReference>
<dbReference type="Pfam" id="PF26002">
    <property type="entry name" value="Beta-barrel_AprE"/>
    <property type="match status" value="1"/>
</dbReference>
<dbReference type="NCBIfam" id="TIGR01843">
    <property type="entry name" value="type_I_hlyD"/>
    <property type="match status" value="1"/>
</dbReference>
<evidence type="ECO:0000256" key="9">
    <source>
        <dbReference type="RuleBase" id="RU365093"/>
    </source>
</evidence>
<evidence type="ECO:0000313" key="13">
    <source>
        <dbReference type="EMBL" id="VVE16509.1"/>
    </source>
</evidence>
<protein>
    <recommendedName>
        <fullName evidence="9">Membrane fusion protein (MFP) family protein</fullName>
    </recommendedName>
</protein>
<dbReference type="RefSeq" id="WP_217426165.1">
    <property type="nucleotide sequence ID" value="NZ_CABPSA010000004.1"/>
</dbReference>
<evidence type="ECO:0000256" key="4">
    <source>
        <dbReference type="ARBA" id="ARBA00022475"/>
    </source>
</evidence>
<evidence type="ECO:0000256" key="2">
    <source>
        <dbReference type="ARBA" id="ARBA00009477"/>
    </source>
</evidence>
<feature type="domain" description="AprE-like beta-barrel" evidence="12">
    <location>
        <begin position="366"/>
        <end position="453"/>
    </location>
</feature>
<dbReference type="AlphaFoldDB" id="A0A5E4VY93"/>
<sequence length="476" mass="53074">MMIDGLRTRALIDLLQRYRDVLLHAWKHRKENDAARFLPHEADFLPAALALREKPVSALPRVTMWLLLALAALTLLWAVLGKIDVVATAPGKLIPSDRTKIVQPMEAAIVSRIHVRDGDEVRAGDVLIDLDATEANADNERIANDLIVSQLQVARARAMLKALDEGRVGSLIAPPEASATQTFEAQTYLVGQFSEYEAQLSRIDAEMARRTQEAQSTRALIGKLEQTAPIAAQRARDLQALADRKFVSRHSYLEKEQFRIEQEADLAAQRGRLREIEAAKQEVKRQRAALTAETRRLHLDALNEGLQKVTALGSERVKSETRVQLMHLTAPVDGTVQQLAIHTIGGVVTPAQALMAIVPRDNPVEVEAFLENKDVGFVKVGQDVEIKVETFQYTKYGTIPATVTNISNDAIPDEKRGLIYAMKIKLSRSVIEVDGRMVRLSPGMSVTSEIKTGRRRLIEYFLSPLMQYKNESFGER</sequence>
<evidence type="ECO:0000256" key="8">
    <source>
        <dbReference type="ARBA" id="ARBA00023136"/>
    </source>
</evidence>
<evidence type="ECO:0000256" key="10">
    <source>
        <dbReference type="SAM" id="Coils"/>
    </source>
</evidence>
<evidence type="ECO:0000256" key="3">
    <source>
        <dbReference type="ARBA" id="ARBA00022448"/>
    </source>
</evidence>
<keyword evidence="5 9" id="KW-0997">Cell inner membrane</keyword>
<dbReference type="Gene3D" id="2.40.30.170">
    <property type="match status" value="1"/>
</dbReference>
<dbReference type="InterPro" id="IPR050739">
    <property type="entry name" value="MFP"/>
</dbReference>
<dbReference type="PRINTS" id="PR01490">
    <property type="entry name" value="RTXTOXIND"/>
</dbReference>
<evidence type="ECO:0000256" key="5">
    <source>
        <dbReference type="ARBA" id="ARBA00022519"/>
    </source>
</evidence>
<gene>
    <name evidence="13" type="primary">hlyD</name>
    <name evidence="13" type="ORF">PCO31010_02926</name>
</gene>
<dbReference type="InterPro" id="IPR058982">
    <property type="entry name" value="Beta-barrel_AprE"/>
</dbReference>
<evidence type="ECO:0000256" key="6">
    <source>
        <dbReference type="ARBA" id="ARBA00022692"/>
    </source>
</evidence>
<dbReference type="GO" id="GO:0009306">
    <property type="term" value="P:protein secretion"/>
    <property type="evidence" value="ECO:0007669"/>
    <property type="project" value="InterPro"/>
</dbReference>
<dbReference type="EMBL" id="CABPSA010000004">
    <property type="protein sequence ID" value="VVE16509.1"/>
    <property type="molecule type" value="Genomic_DNA"/>
</dbReference>
<dbReference type="PROSITE" id="PS00543">
    <property type="entry name" value="HLYD_FAMILY"/>
    <property type="match status" value="1"/>
</dbReference>
<proteinExistence type="inferred from homology"/>
<evidence type="ECO:0000256" key="7">
    <source>
        <dbReference type="ARBA" id="ARBA00022989"/>
    </source>
</evidence>
<dbReference type="Pfam" id="PF25988">
    <property type="entry name" value="HH_CyaD"/>
    <property type="match status" value="1"/>
</dbReference>
<comment type="similarity">
    <text evidence="2 9">Belongs to the membrane fusion protein (MFP) (TC 8.A.1) family.</text>
</comment>
<keyword evidence="6 9" id="KW-0812">Transmembrane</keyword>
<dbReference type="InterPro" id="IPR059040">
    <property type="entry name" value="HH_CyaD-like"/>
</dbReference>
<evidence type="ECO:0000259" key="11">
    <source>
        <dbReference type="Pfam" id="PF25988"/>
    </source>
</evidence>
<reference evidence="13 14" key="1">
    <citation type="submission" date="2019-08" db="EMBL/GenBank/DDBJ databases">
        <authorList>
            <person name="Peeters C."/>
        </authorList>
    </citation>
    <scope>NUCLEOTIDE SEQUENCE [LARGE SCALE GENOMIC DNA]</scope>
    <source>
        <strain evidence="13 14">LMG 31010</strain>
    </source>
</reference>
<dbReference type="InterPro" id="IPR006144">
    <property type="entry name" value="Secretion_HlyD_CS"/>
</dbReference>
<accession>A0A5E4VY93</accession>
<dbReference type="PANTHER" id="PTHR30386:SF27">
    <property type="entry name" value="MEMBRANE FUSION PROTEIN (MFP) FAMILY PROTEIN"/>
    <property type="match status" value="1"/>
</dbReference>
<evidence type="ECO:0000256" key="1">
    <source>
        <dbReference type="ARBA" id="ARBA00004377"/>
    </source>
</evidence>
<feature type="domain" description="CyaD-like alpha-helical hairpin" evidence="11">
    <location>
        <begin position="131"/>
        <end position="326"/>
    </location>
</feature>
<keyword evidence="3 9" id="KW-0813">Transport</keyword>
<keyword evidence="8 9" id="KW-0472">Membrane</keyword>
<keyword evidence="7 9" id="KW-1133">Transmembrane helix</keyword>
<evidence type="ECO:0000313" key="14">
    <source>
        <dbReference type="Proteomes" id="UP000343335"/>
    </source>
</evidence>